<dbReference type="eggNOG" id="ENOG502ZYAC">
    <property type="taxonomic scope" value="Bacteria"/>
</dbReference>
<dbReference type="STRING" id="1406840.Q763_07685"/>
<dbReference type="EMBL" id="JRLV01000007">
    <property type="protein sequence ID" value="KGO81519.1"/>
    <property type="molecule type" value="Genomic_DNA"/>
</dbReference>
<sequence>MQFTSNLFNTVASNYQKQRRSIMKYLKFLALFIGMTTLSGCLSDDENYCSQTVQPYVTQVTGPDTALTGEEITLNVSFGMTEGCSTFVAFYNNNVYPRTIAPAVQYEGCTCSGDAITGTEEYIFSEDEPGEYELKFANGVNEEGTALTYIYKTITVSDPD</sequence>
<evidence type="ECO:0000313" key="1">
    <source>
        <dbReference type="EMBL" id="KGO81519.1"/>
    </source>
</evidence>
<gene>
    <name evidence="1" type="ORF">Q763_07685</name>
</gene>
<dbReference type="Proteomes" id="UP000030129">
    <property type="component" value="Unassembled WGS sequence"/>
</dbReference>
<comment type="caution">
    <text evidence="1">The sequence shown here is derived from an EMBL/GenBank/DDBJ whole genome shotgun (WGS) entry which is preliminary data.</text>
</comment>
<evidence type="ECO:0000313" key="2">
    <source>
        <dbReference type="Proteomes" id="UP000030129"/>
    </source>
</evidence>
<proteinExistence type="predicted"/>
<name>A0A0A2LNL1_9FLAO</name>
<dbReference type="AlphaFoldDB" id="A0A0A2LNL1"/>
<organism evidence="1 2">
    <name type="scientific">Flavobacterium beibuense F44-8</name>
    <dbReference type="NCBI Taxonomy" id="1406840"/>
    <lineage>
        <taxon>Bacteria</taxon>
        <taxon>Pseudomonadati</taxon>
        <taxon>Bacteroidota</taxon>
        <taxon>Flavobacteriia</taxon>
        <taxon>Flavobacteriales</taxon>
        <taxon>Flavobacteriaceae</taxon>
        <taxon>Flavobacterium</taxon>
    </lineage>
</organism>
<accession>A0A0A2LNL1</accession>
<reference evidence="1 2" key="1">
    <citation type="submission" date="2013-09" db="EMBL/GenBank/DDBJ databases">
        <authorList>
            <person name="Zeng Z."/>
            <person name="Chen C."/>
        </authorList>
    </citation>
    <scope>NUCLEOTIDE SEQUENCE [LARGE SCALE GENOMIC DNA]</scope>
    <source>
        <strain evidence="1 2">F44-8</strain>
    </source>
</reference>
<protein>
    <submittedName>
        <fullName evidence="1">Uncharacterized protein</fullName>
    </submittedName>
</protein>
<keyword evidence="2" id="KW-1185">Reference proteome</keyword>